<dbReference type="GO" id="GO:0140662">
    <property type="term" value="F:ATP-dependent protein folding chaperone"/>
    <property type="evidence" value="ECO:0007669"/>
    <property type="project" value="InterPro"/>
</dbReference>
<evidence type="ECO:0008006" key="7">
    <source>
        <dbReference type="Google" id="ProtNLM"/>
    </source>
</evidence>
<reference evidence="5 6" key="1">
    <citation type="submission" date="2024-03" db="EMBL/GenBank/DDBJ databases">
        <title>The genome assembly and annotation of the cricket Gryllus longicercus Weissman &amp; Gray.</title>
        <authorList>
            <person name="Szrajer S."/>
            <person name="Gray D."/>
            <person name="Ylla G."/>
        </authorList>
    </citation>
    <scope>NUCLEOTIDE SEQUENCE [LARGE SCALE GENOMIC DNA]</scope>
    <source>
        <strain evidence="5">DAG 2021-001</strain>
        <tissue evidence="5">Whole body minus gut</tissue>
    </source>
</reference>
<evidence type="ECO:0000256" key="1">
    <source>
        <dbReference type="ARBA" id="ARBA00008020"/>
    </source>
</evidence>
<dbReference type="GO" id="GO:0005524">
    <property type="term" value="F:ATP binding"/>
    <property type="evidence" value="ECO:0007669"/>
    <property type="project" value="UniProtKB-KW"/>
</dbReference>
<keyword evidence="2" id="KW-0547">Nucleotide-binding</keyword>
<dbReference type="EMBL" id="JAZDUA010000372">
    <property type="protein sequence ID" value="KAK7793594.1"/>
    <property type="molecule type" value="Genomic_DNA"/>
</dbReference>
<evidence type="ECO:0000256" key="4">
    <source>
        <dbReference type="ARBA" id="ARBA00023186"/>
    </source>
</evidence>
<dbReference type="GO" id="GO:0016887">
    <property type="term" value="F:ATP hydrolysis activity"/>
    <property type="evidence" value="ECO:0007669"/>
    <property type="project" value="InterPro"/>
</dbReference>
<dbReference type="GO" id="GO:0051082">
    <property type="term" value="F:unfolded protein binding"/>
    <property type="evidence" value="ECO:0007669"/>
    <property type="project" value="InterPro"/>
</dbReference>
<comment type="similarity">
    <text evidence="1">Belongs to the TCP-1 chaperonin family.</text>
</comment>
<dbReference type="InterPro" id="IPR002423">
    <property type="entry name" value="Cpn60/GroEL/TCP-1"/>
</dbReference>
<protein>
    <recommendedName>
        <fullName evidence="7">T-complex protein 1 subunit beta</fullName>
    </recommendedName>
</protein>
<keyword evidence="3" id="KW-0067">ATP-binding</keyword>
<dbReference type="InterPro" id="IPR017998">
    <property type="entry name" value="Chaperone_TCP-1"/>
</dbReference>
<dbReference type="PROSITE" id="PS00995">
    <property type="entry name" value="TCP1_3"/>
    <property type="match status" value="1"/>
</dbReference>
<name>A0AAN9V8J1_9ORTH</name>
<dbReference type="FunFam" id="3.30.260.10:FF:000025">
    <property type="entry name" value="Chaperonin containing TCP1 subunit 2"/>
    <property type="match status" value="1"/>
</dbReference>
<dbReference type="InterPro" id="IPR027413">
    <property type="entry name" value="GROEL-like_equatorial_sf"/>
</dbReference>
<dbReference type="SUPFAM" id="SSF54849">
    <property type="entry name" value="GroEL-intermediate domain like"/>
    <property type="match status" value="1"/>
</dbReference>
<comment type="caution">
    <text evidence="5">The sequence shown here is derived from an EMBL/GenBank/DDBJ whole genome shotgun (WGS) entry which is preliminary data.</text>
</comment>
<dbReference type="Pfam" id="PF00118">
    <property type="entry name" value="Cpn60_TCP1"/>
    <property type="match status" value="1"/>
</dbReference>
<dbReference type="Gene3D" id="1.10.560.10">
    <property type="entry name" value="GroEL-like equatorial domain"/>
    <property type="match status" value="1"/>
</dbReference>
<evidence type="ECO:0000256" key="3">
    <source>
        <dbReference type="ARBA" id="ARBA00022840"/>
    </source>
</evidence>
<keyword evidence="6" id="KW-1185">Reference proteome</keyword>
<dbReference type="SUPFAM" id="SSF48592">
    <property type="entry name" value="GroEL equatorial domain-like"/>
    <property type="match status" value="1"/>
</dbReference>
<dbReference type="InterPro" id="IPR027410">
    <property type="entry name" value="TCP-1-like_intermed_sf"/>
</dbReference>
<dbReference type="PANTHER" id="PTHR11353">
    <property type="entry name" value="CHAPERONIN"/>
    <property type="match status" value="1"/>
</dbReference>
<proteinExistence type="inferred from homology"/>
<organism evidence="5 6">
    <name type="scientific">Gryllus longicercus</name>
    <dbReference type="NCBI Taxonomy" id="2509291"/>
    <lineage>
        <taxon>Eukaryota</taxon>
        <taxon>Metazoa</taxon>
        <taxon>Ecdysozoa</taxon>
        <taxon>Arthropoda</taxon>
        <taxon>Hexapoda</taxon>
        <taxon>Insecta</taxon>
        <taxon>Pterygota</taxon>
        <taxon>Neoptera</taxon>
        <taxon>Polyneoptera</taxon>
        <taxon>Orthoptera</taxon>
        <taxon>Ensifera</taxon>
        <taxon>Gryllidea</taxon>
        <taxon>Grylloidea</taxon>
        <taxon>Gryllidae</taxon>
        <taxon>Gryllinae</taxon>
        <taxon>Gryllus</taxon>
    </lineage>
</organism>
<gene>
    <name evidence="5" type="ORF">R5R35_008888</name>
</gene>
<evidence type="ECO:0000313" key="5">
    <source>
        <dbReference type="EMBL" id="KAK7793594.1"/>
    </source>
</evidence>
<dbReference type="Gene3D" id="3.30.260.10">
    <property type="entry name" value="TCP-1-like chaperonin intermediate domain"/>
    <property type="match status" value="1"/>
</dbReference>
<dbReference type="Proteomes" id="UP001378592">
    <property type="component" value="Unassembled WGS sequence"/>
</dbReference>
<dbReference type="InterPro" id="IPR002194">
    <property type="entry name" value="Chaperonin_TCP-1_CS"/>
</dbReference>
<dbReference type="AlphaFoldDB" id="A0AAN9V8J1"/>
<sequence>MSRIQDDEVGDGTTSVTVLAAELLQEAEKLIDQKIHPQIIRAGWRRSAQIGRNVLNRTLADNCDNESKCHEDLLNIARTTLGSKILSQHKEYFAKLAVSVVLRLKRSGNLSAIQIIKMTGRTLEDSFLDEASSRIRSLGSTTLKE</sequence>
<evidence type="ECO:0000256" key="2">
    <source>
        <dbReference type="ARBA" id="ARBA00022741"/>
    </source>
</evidence>
<accession>A0AAN9V8J1</accession>
<keyword evidence="4" id="KW-0143">Chaperone</keyword>
<evidence type="ECO:0000313" key="6">
    <source>
        <dbReference type="Proteomes" id="UP001378592"/>
    </source>
</evidence>